<dbReference type="Proteomes" id="UP001500582">
    <property type="component" value="Unassembled WGS sequence"/>
</dbReference>
<protein>
    <submittedName>
        <fullName evidence="1">Uncharacterized protein</fullName>
    </submittedName>
</protein>
<keyword evidence="2" id="KW-1185">Reference proteome</keyword>
<sequence length="128" mass="13740">MADLKSRTSLTDEYIVNGGNGEVIIDLIIGAMGQSGISIIKLDSVVLADEIIGSLVGFVIGTNKEVENKFLTVTTIITDVSKDSDVTSLDFAIKGGNQPFKAKMERAVQGEGDSVAYDIDIFFHQQLL</sequence>
<comment type="caution">
    <text evidence="1">The sequence shown here is derived from an EMBL/GenBank/DDBJ whole genome shotgun (WGS) entry which is preliminary data.</text>
</comment>
<gene>
    <name evidence="1" type="ORF">GCM10023149_14330</name>
</gene>
<evidence type="ECO:0000313" key="1">
    <source>
        <dbReference type="EMBL" id="GAA4316996.1"/>
    </source>
</evidence>
<name>A0ABP8G474_9SPHI</name>
<accession>A0ABP8G474</accession>
<organism evidence="1 2">
    <name type="scientific">Mucilaginibacter gynuensis</name>
    <dbReference type="NCBI Taxonomy" id="1302236"/>
    <lineage>
        <taxon>Bacteria</taxon>
        <taxon>Pseudomonadati</taxon>
        <taxon>Bacteroidota</taxon>
        <taxon>Sphingobacteriia</taxon>
        <taxon>Sphingobacteriales</taxon>
        <taxon>Sphingobacteriaceae</taxon>
        <taxon>Mucilaginibacter</taxon>
    </lineage>
</organism>
<dbReference type="EMBL" id="BAABFT010000003">
    <property type="protein sequence ID" value="GAA4316996.1"/>
    <property type="molecule type" value="Genomic_DNA"/>
</dbReference>
<evidence type="ECO:0000313" key="2">
    <source>
        <dbReference type="Proteomes" id="UP001500582"/>
    </source>
</evidence>
<dbReference type="RefSeq" id="WP_345210338.1">
    <property type="nucleotide sequence ID" value="NZ_BAABFT010000003.1"/>
</dbReference>
<proteinExistence type="predicted"/>
<reference evidence="2" key="1">
    <citation type="journal article" date="2019" name="Int. J. Syst. Evol. Microbiol.">
        <title>The Global Catalogue of Microorganisms (GCM) 10K type strain sequencing project: providing services to taxonomists for standard genome sequencing and annotation.</title>
        <authorList>
            <consortium name="The Broad Institute Genomics Platform"/>
            <consortium name="The Broad Institute Genome Sequencing Center for Infectious Disease"/>
            <person name="Wu L."/>
            <person name="Ma J."/>
        </authorList>
    </citation>
    <scope>NUCLEOTIDE SEQUENCE [LARGE SCALE GENOMIC DNA]</scope>
    <source>
        <strain evidence="2">JCM 17705</strain>
    </source>
</reference>